<name>A0A6J6GSQ3_9ZZZZ</name>
<dbReference type="Gene3D" id="3.40.640.10">
    <property type="entry name" value="Type I PLP-dependent aspartate aminotransferase-like (Major domain)"/>
    <property type="match status" value="1"/>
</dbReference>
<dbReference type="GO" id="GO:0030429">
    <property type="term" value="F:kynureninase activity"/>
    <property type="evidence" value="ECO:0007669"/>
    <property type="project" value="InterPro"/>
</dbReference>
<dbReference type="GO" id="GO:0019441">
    <property type="term" value="P:L-tryptophan catabolic process to kynurenine"/>
    <property type="evidence" value="ECO:0007669"/>
    <property type="project" value="TreeGrafter"/>
</dbReference>
<dbReference type="InterPro" id="IPR015422">
    <property type="entry name" value="PyrdxlP-dep_Trfase_small"/>
</dbReference>
<gene>
    <name evidence="4" type="ORF">UFOPK1842_00322</name>
</gene>
<dbReference type="InterPro" id="IPR010111">
    <property type="entry name" value="Kynureninase"/>
</dbReference>
<dbReference type="GO" id="GO:0030170">
    <property type="term" value="F:pyridoxal phosphate binding"/>
    <property type="evidence" value="ECO:0007669"/>
    <property type="project" value="InterPro"/>
</dbReference>
<organism evidence="4">
    <name type="scientific">freshwater metagenome</name>
    <dbReference type="NCBI Taxonomy" id="449393"/>
    <lineage>
        <taxon>unclassified sequences</taxon>
        <taxon>metagenomes</taxon>
        <taxon>ecological metagenomes</taxon>
    </lineage>
</organism>
<proteinExistence type="predicted"/>
<dbReference type="GO" id="GO:0009435">
    <property type="term" value="P:NAD+ biosynthetic process"/>
    <property type="evidence" value="ECO:0007669"/>
    <property type="project" value="InterPro"/>
</dbReference>
<dbReference type="PANTHER" id="PTHR14084:SF0">
    <property type="entry name" value="KYNURENINASE"/>
    <property type="match status" value="1"/>
</dbReference>
<dbReference type="GO" id="GO:0005737">
    <property type="term" value="C:cytoplasm"/>
    <property type="evidence" value="ECO:0007669"/>
    <property type="project" value="InterPro"/>
</dbReference>
<protein>
    <submittedName>
        <fullName evidence="4">Unannotated protein</fullName>
    </submittedName>
</protein>
<dbReference type="Gene3D" id="3.90.1150.10">
    <property type="entry name" value="Aspartate Aminotransferase, domain 1"/>
    <property type="match status" value="1"/>
</dbReference>
<dbReference type="AlphaFoldDB" id="A0A6J6GSQ3"/>
<evidence type="ECO:0000256" key="1">
    <source>
        <dbReference type="ARBA" id="ARBA00022642"/>
    </source>
</evidence>
<accession>A0A6J6GSQ3</accession>
<keyword evidence="3" id="KW-0663">Pyridoxal phosphate</keyword>
<evidence type="ECO:0000256" key="3">
    <source>
        <dbReference type="ARBA" id="ARBA00022898"/>
    </source>
</evidence>
<dbReference type="PIRSF" id="PIRSF038800">
    <property type="entry name" value="KYNU"/>
    <property type="match status" value="1"/>
</dbReference>
<dbReference type="InterPro" id="IPR015421">
    <property type="entry name" value="PyrdxlP-dep_Trfase_major"/>
</dbReference>
<keyword evidence="2" id="KW-0378">Hydrolase</keyword>
<dbReference type="PANTHER" id="PTHR14084">
    <property type="entry name" value="KYNURENINASE"/>
    <property type="match status" value="1"/>
</dbReference>
<keyword evidence="1" id="KW-0662">Pyridine nucleotide biosynthesis</keyword>
<dbReference type="GO" id="GO:0043420">
    <property type="term" value="P:anthranilate metabolic process"/>
    <property type="evidence" value="ECO:0007669"/>
    <property type="project" value="TreeGrafter"/>
</dbReference>
<dbReference type="InterPro" id="IPR015424">
    <property type="entry name" value="PyrdxlP-dep_Trfase"/>
</dbReference>
<dbReference type="Pfam" id="PF22580">
    <property type="entry name" value="KYNU_C"/>
    <property type="match status" value="1"/>
</dbReference>
<sequence length="424" mass="46940">MAVTDRAYALELDANDPLGKFRAEFLIGDSNICYLDGNSLGRLPHRTIKAINDYLINDWGTKVVEGWNEWIEEPFITGDLIGRSTLGAAAGQVLATDTTSINFYQLAGAALAARPGRKTIIIDEANFPTDRYILQGYAKERGLNLITINNEDPEISTHERITPEILEKYLSDDVAFVSFEVIQYRSGARNDVKAITDLARKYGAFTIWDCSHAVGALDLHFDEDGVDLAVGCTYKYGSSGPGAPAWMYVSKSVQDELQVPIQGWHAQENMFEMGPNFKKAKGLAGFQIATPSIIALRSIQSSFGIIEEAGIANIEAKCAKGTEMMIALFDAWLADLGFTLNTPRNPKERGGHVSLVHPEAKRIAFALREFSDVIPDYRAPNSVRLAISPLQNSYVEIWDGFQRLRDLVSTRQYEKITNTTSKVT</sequence>
<dbReference type="SUPFAM" id="SSF53383">
    <property type="entry name" value="PLP-dependent transferases"/>
    <property type="match status" value="1"/>
</dbReference>
<dbReference type="EMBL" id="CAEZUQ010000024">
    <property type="protein sequence ID" value="CAB4603310.1"/>
    <property type="molecule type" value="Genomic_DNA"/>
</dbReference>
<evidence type="ECO:0000313" key="4">
    <source>
        <dbReference type="EMBL" id="CAB4603310.1"/>
    </source>
</evidence>
<evidence type="ECO:0000256" key="2">
    <source>
        <dbReference type="ARBA" id="ARBA00022801"/>
    </source>
</evidence>
<reference evidence="4" key="1">
    <citation type="submission" date="2020-05" db="EMBL/GenBank/DDBJ databases">
        <authorList>
            <person name="Chiriac C."/>
            <person name="Salcher M."/>
            <person name="Ghai R."/>
            <person name="Kavagutti S V."/>
        </authorList>
    </citation>
    <scope>NUCLEOTIDE SEQUENCE</scope>
</reference>